<feature type="transmembrane region" description="Helical" evidence="2">
    <location>
        <begin position="131"/>
        <end position="157"/>
    </location>
</feature>
<accession>A0AAE0JJF9</accession>
<dbReference type="Proteomes" id="UP001278500">
    <property type="component" value="Unassembled WGS sequence"/>
</dbReference>
<protein>
    <submittedName>
        <fullName evidence="3">Uncharacterized protein</fullName>
    </submittedName>
</protein>
<evidence type="ECO:0000256" key="2">
    <source>
        <dbReference type="SAM" id="Phobius"/>
    </source>
</evidence>
<keyword evidence="2" id="KW-1133">Transmembrane helix</keyword>
<keyword evidence="2" id="KW-0472">Membrane</keyword>
<feature type="compositionally biased region" description="Basic and acidic residues" evidence="1">
    <location>
        <begin position="27"/>
        <end position="47"/>
    </location>
</feature>
<dbReference type="GeneID" id="87868808"/>
<dbReference type="RefSeq" id="XP_062684069.1">
    <property type="nucleotide sequence ID" value="XM_062831654.1"/>
</dbReference>
<gene>
    <name evidence="3" type="ORF">B0H65DRAFT_98629</name>
</gene>
<dbReference type="AlphaFoldDB" id="A0AAE0JJF9"/>
<evidence type="ECO:0000313" key="4">
    <source>
        <dbReference type="Proteomes" id="UP001278500"/>
    </source>
</evidence>
<proteinExistence type="predicted"/>
<dbReference type="EMBL" id="JAUEPP010000002">
    <property type="protein sequence ID" value="KAK3350774.1"/>
    <property type="molecule type" value="Genomic_DNA"/>
</dbReference>
<feature type="region of interest" description="Disordered" evidence="1">
    <location>
        <begin position="1"/>
        <end position="80"/>
    </location>
</feature>
<keyword evidence="2" id="KW-0812">Transmembrane</keyword>
<name>A0AAE0JJF9_9PEZI</name>
<feature type="transmembrane region" description="Helical" evidence="2">
    <location>
        <begin position="108"/>
        <end position="125"/>
    </location>
</feature>
<feature type="compositionally biased region" description="Polar residues" evidence="1">
    <location>
        <begin position="48"/>
        <end position="59"/>
    </location>
</feature>
<keyword evidence="4" id="KW-1185">Reference proteome</keyword>
<reference evidence="3" key="1">
    <citation type="journal article" date="2023" name="Mol. Phylogenet. Evol.">
        <title>Genome-scale phylogeny and comparative genomics of the fungal order Sordariales.</title>
        <authorList>
            <person name="Hensen N."/>
            <person name="Bonometti L."/>
            <person name="Westerberg I."/>
            <person name="Brannstrom I.O."/>
            <person name="Guillou S."/>
            <person name="Cros-Aarteil S."/>
            <person name="Calhoun S."/>
            <person name="Haridas S."/>
            <person name="Kuo A."/>
            <person name="Mondo S."/>
            <person name="Pangilinan J."/>
            <person name="Riley R."/>
            <person name="LaButti K."/>
            <person name="Andreopoulos B."/>
            <person name="Lipzen A."/>
            <person name="Chen C."/>
            <person name="Yan M."/>
            <person name="Daum C."/>
            <person name="Ng V."/>
            <person name="Clum A."/>
            <person name="Steindorff A."/>
            <person name="Ohm R.A."/>
            <person name="Martin F."/>
            <person name="Silar P."/>
            <person name="Natvig D.O."/>
            <person name="Lalanne C."/>
            <person name="Gautier V."/>
            <person name="Ament-Velasquez S.L."/>
            <person name="Kruys A."/>
            <person name="Hutchinson M.I."/>
            <person name="Powell A.J."/>
            <person name="Barry K."/>
            <person name="Miller A.N."/>
            <person name="Grigoriev I.V."/>
            <person name="Debuchy R."/>
            <person name="Gladieux P."/>
            <person name="Hiltunen Thoren M."/>
            <person name="Johannesson H."/>
        </authorList>
    </citation>
    <scope>NUCLEOTIDE SEQUENCE</scope>
    <source>
        <strain evidence="3">CBS 560.94</strain>
    </source>
</reference>
<organism evidence="3 4">
    <name type="scientific">Neurospora tetraspora</name>
    <dbReference type="NCBI Taxonomy" id="94610"/>
    <lineage>
        <taxon>Eukaryota</taxon>
        <taxon>Fungi</taxon>
        <taxon>Dikarya</taxon>
        <taxon>Ascomycota</taxon>
        <taxon>Pezizomycotina</taxon>
        <taxon>Sordariomycetes</taxon>
        <taxon>Sordariomycetidae</taxon>
        <taxon>Sordariales</taxon>
        <taxon>Sordariaceae</taxon>
        <taxon>Neurospora</taxon>
    </lineage>
</organism>
<reference evidence="3" key="2">
    <citation type="submission" date="2023-06" db="EMBL/GenBank/DDBJ databases">
        <authorList>
            <consortium name="Lawrence Berkeley National Laboratory"/>
            <person name="Haridas S."/>
            <person name="Hensen N."/>
            <person name="Bonometti L."/>
            <person name="Westerberg I."/>
            <person name="Brannstrom I.O."/>
            <person name="Guillou S."/>
            <person name="Cros-Aarteil S."/>
            <person name="Calhoun S."/>
            <person name="Kuo A."/>
            <person name="Mondo S."/>
            <person name="Pangilinan J."/>
            <person name="Riley R."/>
            <person name="Labutti K."/>
            <person name="Andreopoulos B."/>
            <person name="Lipzen A."/>
            <person name="Chen C."/>
            <person name="Yanf M."/>
            <person name="Daum C."/>
            <person name="Ng V."/>
            <person name="Clum A."/>
            <person name="Steindorff A."/>
            <person name="Ohm R."/>
            <person name="Martin F."/>
            <person name="Silar P."/>
            <person name="Natvig D."/>
            <person name="Lalanne C."/>
            <person name="Gautier V."/>
            <person name="Ament-Velasquez S.L."/>
            <person name="Kruys A."/>
            <person name="Hutchinson M.I."/>
            <person name="Powell A.J."/>
            <person name="Barry K."/>
            <person name="Miller A.N."/>
            <person name="Grigoriev I.V."/>
            <person name="Debuchy R."/>
            <person name="Gladieux P."/>
            <person name="Thoren M.H."/>
            <person name="Johannesson H."/>
        </authorList>
    </citation>
    <scope>NUCLEOTIDE SEQUENCE</scope>
    <source>
        <strain evidence="3">CBS 560.94</strain>
    </source>
</reference>
<evidence type="ECO:0000256" key="1">
    <source>
        <dbReference type="SAM" id="MobiDB-lite"/>
    </source>
</evidence>
<comment type="caution">
    <text evidence="3">The sequence shown here is derived from an EMBL/GenBank/DDBJ whole genome shotgun (WGS) entry which is preliminary data.</text>
</comment>
<sequence length="180" mass="20927">MRYNPVNIKRSRTLHSAKGGTEGYLSTRREREEYKYQNKRSTTDTGRHASSNRTSAQHQPEQETRKKMVERGSEGSKRRWRGSCSQDSWFWRLGVLVMWITTWEERRMFLFCVCSAPSMVVTGWLSPPFFRMSFCLGILSLSSPIFSFLTLCSFGFLRPYAHAVCPSTCLLPSWSREIDT</sequence>
<feature type="compositionally biased region" description="Basic and acidic residues" evidence="1">
    <location>
        <begin position="60"/>
        <end position="77"/>
    </location>
</feature>
<evidence type="ECO:0000313" key="3">
    <source>
        <dbReference type="EMBL" id="KAK3350774.1"/>
    </source>
</evidence>